<evidence type="ECO:0000256" key="11">
    <source>
        <dbReference type="PIRSR" id="PIRSR000495-1"/>
    </source>
</evidence>
<evidence type="ECO:0000256" key="7">
    <source>
        <dbReference type="ARBA" id="ARBA00023239"/>
    </source>
</evidence>
<dbReference type="SUPFAM" id="SSF52317">
    <property type="entry name" value="Class I glutamine amidotransferase-like"/>
    <property type="match status" value="1"/>
</dbReference>
<organism evidence="13 14">
    <name type="scientific">Mobilitalea sibirica</name>
    <dbReference type="NCBI Taxonomy" id="1462919"/>
    <lineage>
        <taxon>Bacteria</taxon>
        <taxon>Bacillati</taxon>
        <taxon>Bacillota</taxon>
        <taxon>Clostridia</taxon>
        <taxon>Lachnospirales</taxon>
        <taxon>Lachnospiraceae</taxon>
        <taxon>Mobilitalea</taxon>
    </lineage>
</organism>
<keyword evidence="7 10" id="KW-0456">Lyase</keyword>
<dbReference type="Gene3D" id="3.40.50.880">
    <property type="match status" value="1"/>
</dbReference>
<keyword evidence="4 10" id="KW-0378">Hydrolase</keyword>
<dbReference type="PROSITE" id="PS51273">
    <property type="entry name" value="GATASE_TYPE_1"/>
    <property type="match status" value="1"/>
</dbReference>
<name>A0A8J7H0P3_9FIRM</name>
<dbReference type="GO" id="GO:0000105">
    <property type="term" value="P:L-histidine biosynthetic process"/>
    <property type="evidence" value="ECO:0007669"/>
    <property type="project" value="UniProtKB-UniRule"/>
</dbReference>
<dbReference type="RefSeq" id="WP_197662299.1">
    <property type="nucleotide sequence ID" value="NZ_JAEAGR010000016.1"/>
</dbReference>
<feature type="active site" evidence="10 11">
    <location>
        <position position="188"/>
    </location>
</feature>
<dbReference type="NCBIfam" id="TIGR01855">
    <property type="entry name" value="IMP_synth_hisH"/>
    <property type="match status" value="1"/>
</dbReference>
<dbReference type="PANTHER" id="PTHR42701:SF1">
    <property type="entry name" value="IMIDAZOLE GLYCEROL PHOSPHATE SYNTHASE SUBUNIT HISH"/>
    <property type="match status" value="1"/>
</dbReference>
<evidence type="ECO:0000313" key="14">
    <source>
        <dbReference type="Proteomes" id="UP000623269"/>
    </source>
</evidence>
<feature type="active site" evidence="10 11">
    <location>
        <position position="186"/>
    </location>
</feature>
<keyword evidence="6 10" id="KW-0368">Histidine biosynthesis</keyword>
<keyword evidence="14" id="KW-1185">Reference proteome</keyword>
<comment type="subunit">
    <text evidence="2 10">Heterodimer of HisH and HisF.</text>
</comment>
<feature type="active site" description="Nucleophile" evidence="10 11">
    <location>
        <position position="80"/>
    </location>
</feature>
<evidence type="ECO:0000313" key="13">
    <source>
        <dbReference type="EMBL" id="MBH1942054.1"/>
    </source>
</evidence>
<protein>
    <recommendedName>
        <fullName evidence="10">Imidazole glycerol phosphate synthase subunit HisH</fullName>
        <ecNumber evidence="10">4.3.2.10</ecNumber>
    </recommendedName>
    <alternativeName>
        <fullName evidence="10">IGP synthase glutaminase subunit</fullName>
        <ecNumber evidence="10">3.5.1.2</ecNumber>
    </alternativeName>
    <alternativeName>
        <fullName evidence="10">IGP synthase subunit HisH</fullName>
    </alternativeName>
    <alternativeName>
        <fullName evidence="10">ImGP synthase subunit HisH</fullName>
        <shortName evidence="10">IGPS subunit HisH</shortName>
    </alternativeName>
</protein>
<dbReference type="InterPro" id="IPR017926">
    <property type="entry name" value="GATASE"/>
</dbReference>
<dbReference type="Pfam" id="PF00117">
    <property type="entry name" value="GATase"/>
    <property type="match status" value="1"/>
</dbReference>
<evidence type="ECO:0000256" key="9">
    <source>
        <dbReference type="ARBA" id="ARBA00049534"/>
    </source>
</evidence>
<proteinExistence type="inferred from homology"/>
<comment type="subcellular location">
    <subcellularLocation>
        <location evidence="10">Cytoplasm</location>
    </subcellularLocation>
</comment>
<evidence type="ECO:0000256" key="8">
    <source>
        <dbReference type="ARBA" id="ARBA00047838"/>
    </source>
</evidence>
<dbReference type="EMBL" id="JAEAGR010000016">
    <property type="protein sequence ID" value="MBH1942054.1"/>
    <property type="molecule type" value="Genomic_DNA"/>
</dbReference>
<evidence type="ECO:0000256" key="6">
    <source>
        <dbReference type="ARBA" id="ARBA00023102"/>
    </source>
</evidence>
<feature type="domain" description="Glutamine amidotransferase" evidence="12">
    <location>
        <begin position="3"/>
        <end position="202"/>
    </location>
</feature>
<evidence type="ECO:0000259" key="12">
    <source>
        <dbReference type="Pfam" id="PF00117"/>
    </source>
</evidence>
<keyword evidence="3 10" id="KW-0028">Amino-acid biosynthesis</keyword>
<dbReference type="InterPro" id="IPR029062">
    <property type="entry name" value="Class_I_gatase-like"/>
</dbReference>
<comment type="function">
    <text evidence="10">IGPS catalyzes the conversion of PRFAR and glutamine to IGP, AICAR and glutamate. The HisH subunit catalyzes the hydrolysis of glutamine to glutamate and ammonia as part of the synthesis of IGP and AICAR. The resulting ammonia molecule is channeled to the active site of HisF.</text>
</comment>
<comment type="caution">
    <text evidence="13">The sequence shown here is derived from an EMBL/GenBank/DDBJ whole genome shotgun (WGS) entry which is preliminary data.</text>
</comment>
<dbReference type="PROSITE" id="PS51274">
    <property type="entry name" value="GATASE_COBBQ"/>
    <property type="match status" value="1"/>
</dbReference>
<evidence type="ECO:0000256" key="4">
    <source>
        <dbReference type="ARBA" id="ARBA00022801"/>
    </source>
</evidence>
<evidence type="ECO:0000256" key="3">
    <source>
        <dbReference type="ARBA" id="ARBA00022605"/>
    </source>
</evidence>
<comment type="catalytic activity">
    <reaction evidence="8 10">
        <text>5-[(5-phospho-1-deoxy-D-ribulos-1-ylimino)methylamino]-1-(5-phospho-beta-D-ribosyl)imidazole-4-carboxamide + L-glutamine = D-erythro-1-(imidazol-4-yl)glycerol 3-phosphate + 5-amino-1-(5-phospho-beta-D-ribosyl)imidazole-4-carboxamide + L-glutamate + H(+)</text>
        <dbReference type="Rhea" id="RHEA:24793"/>
        <dbReference type="ChEBI" id="CHEBI:15378"/>
        <dbReference type="ChEBI" id="CHEBI:29985"/>
        <dbReference type="ChEBI" id="CHEBI:58278"/>
        <dbReference type="ChEBI" id="CHEBI:58359"/>
        <dbReference type="ChEBI" id="CHEBI:58475"/>
        <dbReference type="ChEBI" id="CHEBI:58525"/>
        <dbReference type="EC" id="4.3.2.10"/>
    </reaction>
</comment>
<dbReference type="EC" id="3.5.1.2" evidence="10"/>
<evidence type="ECO:0000256" key="2">
    <source>
        <dbReference type="ARBA" id="ARBA00011152"/>
    </source>
</evidence>
<dbReference type="HAMAP" id="MF_00278">
    <property type="entry name" value="HisH"/>
    <property type="match status" value="1"/>
</dbReference>
<dbReference type="EC" id="4.3.2.10" evidence="10"/>
<dbReference type="AlphaFoldDB" id="A0A8J7H0P3"/>
<dbReference type="GO" id="GO:0016829">
    <property type="term" value="F:lyase activity"/>
    <property type="evidence" value="ECO:0007669"/>
    <property type="project" value="UniProtKB-KW"/>
</dbReference>
<dbReference type="GO" id="GO:0000107">
    <property type="term" value="F:imidazoleglycerol-phosphate synthase activity"/>
    <property type="evidence" value="ECO:0007669"/>
    <property type="project" value="UniProtKB-UniRule"/>
</dbReference>
<dbReference type="CDD" id="cd01748">
    <property type="entry name" value="GATase1_IGP_Synthase"/>
    <property type="match status" value="1"/>
</dbReference>
<evidence type="ECO:0000256" key="1">
    <source>
        <dbReference type="ARBA" id="ARBA00005091"/>
    </source>
</evidence>
<sequence>MIVVLDYGMGNVGSILNMLKKIGVSAKSALDTDMIDQADKLILPGVGAFDKGMELLISKGFDEAIKRNVLEKGKPILGICLGMQMLGRKSEEGEKPGLDLIPFDNVKFHFNSSNCLKIPHMGWNYVDICNSNSPLLRGIETKQRYYFVHTYHAECDKRENVLMESYYGYPFTAAVHDRNIYGTQFHPEKSHNFGMKLLLNFAKEC</sequence>
<gene>
    <name evidence="10 13" type="primary">hisH</name>
    <name evidence="13" type="ORF">I5677_14225</name>
</gene>
<keyword evidence="10" id="KW-0963">Cytoplasm</keyword>
<dbReference type="PANTHER" id="PTHR42701">
    <property type="entry name" value="IMIDAZOLE GLYCEROL PHOSPHATE SYNTHASE SUBUNIT HISH"/>
    <property type="match status" value="1"/>
</dbReference>
<keyword evidence="5 10" id="KW-0315">Glutamine amidotransferase</keyword>
<dbReference type="GO" id="GO:0005737">
    <property type="term" value="C:cytoplasm"/>
    <property type="evidence" value="ECO:0007669"/>
    <property type="project" value="UniProtKB-SubCell"/>
</dbReference>
<dbReference type="PIRSF" id="PIRSF000495">
    <property type="entry name" value="Amidotransf_hisH"/>
    <property type="match status" value="1"/>
</dbReference>
<dbReference type="GO" id="GO:0004359">
    <property type="term" value="F:glutaminase activity"/>
    <property type="evidence" value="ECO:0007669"/>
    <property type="project" value="UniProtKB-EC"/>
</dbReference>
<accession>A0A8J7H0P3</accession>
<evidence type="ECO:0000256" key="5">
    <source>
        <dbReference type="ARBA" id="ARBA00022962"/>
    </source>
</evidence>
<dbReference type="UniPathway" id="UPA00031">
    <property type="reaction ID" value="UER00010"/>
</dbReference>
<dbReference type="Proteomes" id="UP000623269">
    <property type="component" value="Unassembled WGS sequence"/>
</dbReference>
<evidence type="ECO:0000256" key="10">
    <source>
        <dbReference type="HAMAP-Rule" id="MF_00278"/>
    </source>
</evidence>
<comment type="catalytic activity">
    <reaction evidence="9 10">
        <text>L-glutamine + H2O = L-glutamate + NH4(+)</text>
        <dbReference type="Rhea" id="RHEA:15889"/>
        <dbReference type="ChEBI" id="CHEBI:15377"/>
        <dbReference type="ChEBI" id="CHEBI:28938"/>
        <dbReference type="ChEBI" id="CHEBI:29985"/>
        <dbReference type="ChEBI" id="CHEBI:58359"/>
        <dbReference type="EC" id="3.5.1.2"/>
    </reaction>
</comment>
<dbReference type="InterPro" id="IPR010139">
    <property type="entry name" value="Imidazole-glycPsynth_HisH"/>
</dbReference>
<comment type="pathway">
    <text evidence="1 10">Amino-acid biosynthesis; L-histidine biosynthesis; L-histidine from 5-phospho-alpha-D-ribose 1-diphosphate: step 5/9.</text>
</comment>
<reference evidence="13" key="1">
    <citation type="submission" date="2020-12" db="EMBL/GenBank/DDBJ databases">
        <title>M. sibirica DSM 26468T genome.</title>
        <authorList>
            <person name="Thieme N."/>
            <person name="Rettenmaier R."/>
            <person name="Zverlov V."/>
            <person name="Liebl W."/>
        </authorList>
    </citation>
    <scope>NUCLEOTIDE SEQUENCE</scope>
    <source>
        <strain evidence="13">DSM 26468</strain>
    </source>
</reference>